<dbReference type="Proteomes" id="UP000299102">
    <property type="component" value="Unassembled WGS sequence"/>
</dbReference>
<feature type="compositionally biased region" description="Basic and acidic residues" evidence="1">
    <location>
        <begin position="1"/>
        <end position="27"/>
    </location>
</feature>
<accession>A0A4C1V8H6</accession>
<evidence type="ECO:0000256" key="1">
    <source>
        <dbReference type="SAM" id="MobiDB-lite"/>
    </source>
</evidence>
<reference evidence="2 3" key="1">
    <citation type="journal article" date="2019" name="Commun. Biol.">
        <title>The bagworm genome reveals a unique fibroin gene that provides high tensile strength.</title>
        <authorList>
            <person name="Kono N."/>
            <person name="Nakamura H."/>
            <person name="Ohtoshi R."/>
            <person name="Tomita M."/>
            <person name="Numata K."/>
            <person name="Arakawa K."/>
        </authorList>
    </citation>
    <scope>NUCLEOTIDE SEQUENCE [LARGE SCALE GENOMIC DNA]</scope>
</reference>
<organism evidence="2 3">
    <name type="scientific">Eumeta variegata</name>
    <name type="common">Bagworm moth</name>
    <name type="synonym">Eumeta japonica</name>
    <dbReference type="NCBI Taxonomy" id="151549"/>
    <lineage>
        <taxon>Eukaryota</taxon>
        <taxon>Metazoa</taxon>
        <taxon>Ecdysozoa</taxon>
        <taxon>Arthropoda</taxon>
        <taxon>Hexapoda</taxon>
        <taxon>Insecta</taxon>
        <taxon>Pterygota</taxon>
        <taxon>Neoptera</taxon>
        <taxon>Endopterygota</taxon>
        <taxon>Lepidoptera</taxon>
        <taxon>Glossata</taxon>
        <taxon>Ditrysia</taxon>
        <taxon>Tineoidea</taxon>
        <taxon>Psychidae</taxon>
        <taxon>Oiketicinae</taxon>
        <taxon>Eumeta</taxon>
    </lineage>
</organism>
<dbReference type="AlphaFoldDB" id="A0A4C1V8H6"/>
<evidence type="ECO:0000313" key="3">
    <source>
        <dbReference type="Proteomes" id="UP000299102"/>
    </source>
</evidence>
<gene>
    <name evidence="2" type="ORF">EVAR_95965_1</name>
</gene>
<name>A0A4C1V8H6_EUMVA</name>
<comment type="caution">
    <text evidence="2">The sequence shown here is derived from an EMBL/GenBank/DDBJ whole genome shotgun (WGS) entry which is preliminary data.</text>
</comment>
<dbReference type="EMBL" id="BGZK01000295">
    <property type="protein sequence ID" value="GBP34860.1"/>
    <property type="molecule type" value="Genomic_DNA"/>
</dbReference>
<protein>
    <submittedName>
        <fullName evidence="2">Uncharacterized protein</fullName>
    </submittedName>
</protein>
<evidence type="ECO:0000313" key="2">
    <source>
        <dbReference type="EMBL" id="GBP34860.1"/>
    </source>
</evidence>
<sequence>MPKKTHCGENDKKGVGGGDEQIKDRFAHKSYSYPKGQQRTDDSSGIVSVHGWRCIPMLCSSRSILANAYKRLSATQLQYVSAKPNMRAHDHKAKFFVRAVPSGYVRSGPCLPLYRPWYILRRTGPRLLNLQ</sequence>
<keyword evidence="3" id="KW-1185">Reference proteome</keyword>
<proteinExistence type="predicted"/>
<feature type="region of interest" description="Disordered" evidence="1">
    <location>
        <begin position="1"/>
        <end position="44"/>
    </location>
</feature>